<dbReference type="PANTHER" id="PTHR37422">
    <property type="entry name" value="TEICHURONIC ACID BIOSYNTHESIS PROTEIN TUAE"/>
    <property type="match status" value="1"/>
</dbReference>
<organism evidence="7 8">
    <name type="scientific">Tistlia consotensis USBA 355</name>
    <dbReference type="NCBI Taxonomy" id="560819"/>
    <lineage>
        <taxon>Bacteria</taxon>
        <taxon>Pseudomonadati</taxon>
        <taxon>Pseudomonadota</taxon>
        <taxon>Alphaproteobacteria</taxon>
        <taxon>Rhodospirillales</taxon>
        <taxon>Rhodovibrionaceae</taxon>
        <taxon>Tistlia</taxon>
    </lineage>
</organism>
<feature type="domain" description="O-antigen ligase-related" evidence="6">
    <location>
        <begin position="241"/>
        <end position="380"/>
    </location>
</feature>
<dbReference type="AlphaFoldDB" id="A0A1Y6BPZ3"/>
<feature type="transmembrane region" description="Helical" evidence="5">
    <location>
        <begin position="32"/>
        <end position="49"/>
    </location>
</feature>
<dbReference type="PANTHER" id="PTHR37422:SF23">
    <property type="entry name" value="TEICHURONIC ACID BIOSYNTHESIS PROTEIN TUAE"/>
    <property type="match status" value="1"/>
</dbReference>
<dbReference type="EMBL" id="FWZX01000007">
    <property type="protein sequence ID" value="SMF21246.1"/>
    <property type="molecule type" value="Genomic_DNA"/>
</dbReference>
<protein>
    <submittedName>
        <fullName evidence="7">O-antigen ligase</fullName>
    </submittedName>
</protein>
<name>A0A1Y6BPZ3_9PROT</name>
<accession>A0A1Y6BPZ3</accession>
<dbReference type="GO" id="GO:0016874">
    <property type="term" value="F:ligase activity"/>
    <property type="evidence" value="ECO:0007669"/>
    <property type="project" value="UniProtKB-KW"/>
</dbReference>
<feature type="transmembrane region" description="Helical" evidence="5">
    <location>
        <begin position="403"/>
        <end position="421"/>
    </location>
</feature>
<evidence type="ECO:0000313" key="7">
    <source>
        <dbReference type="EMBL" id="SMF21246.1"/>
    </source>
</evidence>
<dbReference type="Proteomes" id="UP000192917">
    <property type="component" value="Unassembled WGS sequence"/>
</dbReference>
<keyword evidence="3 5" id="KW-1133">Transmembrane helix</keyword>
<keyword evidence="7" id="KW-0436">Ligase</keyword>
<sequence>MTERILFWALLALVAYAPLPFASNRPWSWSLLALLSGVLLAAWAVAAAFRRAPAPVALRRCWPVVLPFVLATGWAAVQASGWTPANLDHPAWAIAGAALDRPLDGALSVEPLAAWDGLMRLFGYAAVFWLALQLCRGRERARTALLVLVASVGIYALYGLIAQLSGSQSILWFRKWAYLDSVTGPFVNRNSFATYLGLGLLCATALLLEAWQRALEFAPGLRLRVKRSIEMLSGHGILLLLLAVVATALLLTGSRGGLAATVAGMAGLLLLSGGQRRGTIGLRSIALLIGAGAIALFLVSGEKTGARLGDAGGSLVARGDAYAVTARAIETAPLLGAGLGSFDLVFKLFQPIELTGNWGKAHESYLENALELGIPGAALLTLPILLAALHCLRGVFRRRRDGLYPAIAVAATLLVGSHALIDFSLQIPAVSVAYAFLLGLGSTQAWRRGDLAEPERDGGDLPG</sequence>
<feature type="transmembrane region" description="Helical" evidence="5">
    <location>
        <begin position="280"/>
        <end position="299"/>
    </location>
</feature>
<evidence type="ECO:0000259" key="6">
    <source>
        <dbReference type="Pfam" id="PF04932"/>
    </source>
</evidence>
<feature type="transmembrane region" description="Helical" evidence="5">
    <location>
        <begin position="192"/>
        <end position="211"/>
    </location>
</feature>
<feature type="transmembrane region" description="Helical" evidence="5">
    <location>
        <begin position="61"/>
        <end position="82"/>
    </location>
</feature>
<proteinExistence type="predicted"/>
<evidence type="ECO:0000256" key="5">
    <source>
        <dbReference type="SAM" id="Phobius"/>
    </source>
</evidence>
<evidence type="ECO:0000256" key="3">
    <source>
        <dbReference type="ARBA" id="ARBA00022989"/>
    </source>
</evidence>
<feature type="transmembrane region" description="Helical" evidence="5">
    <location>
        <begin position="144"/>
        <end position="172"/>
    </location>
</feature>
<keyword evidence="2 5" id="KW-0812">Transmembrane</keyword>
<evidence type="ECO:0000256" key="2">
    <source>
        <dbReference type="ARBA" id="ARBA00022692"/>
    </source>
</evidence>
<keyword evidence="8" id="KW-1185">Reference proteome</keyword>
<dbReference type="RefSeq" id="WP_085122787.1">
    <property type="nucleotide sequence ID" value="NZ_FWZX01000007.1"/>
</dbReference>
<evidence type="ECO:0000256" key="4">
    <source>
        <dbReference type="ARBA" id="ARBA00023136"/>
    </source>
</evidence>
<gene>
    <name evidence="7" type="ORF">SAMN05428998_10783</name>
</gene>
<feature type="transmembrane region" description="Helical" evidence="5">
    <location>
        <begin position="232"/>
        <end position="251"/>
    </location>
</feature>
<dbReference type="Pfam" id="PF04932">
    <property type="entry name" value="Wzy_C"/>
    <property type="match status" value="1"/>
</dbReference>
<feature type="transmembrane region" description="Helical" evidence="5">
    <location>
        <begin position="257"/>
        <end position="273"/>
    </location>
</feature>
<keyword evidence="4 5" id="KW-0472">Membrane</keyword>
<comment type="subcellular location">
    <subcellularLocation>
        <location evidence="1">Membrane</location>
        <topology evidence="1">Multi-pass membrane protein</topology>
    </subcellularLocation>
</comment>
<feature type="transmembrane region" description="Helical" evidence="5">
    <location>
        <begin position="427"/>
        <end position="446"/>
    </location>
</feature>
<dbReference type="InterPro" id="IPR007016">
    <property type="entry name" value="O-antigen_ligase-rel_domated"/>
</dbReference>
<evidence type="ECO:0000313" key="8">
    <source>
        <dbReference type="Proteomes" id="UP000192917"/>
    </source>
</evidence>
<reference evidence="7 8" key="1">
    <citation type="submission" date="2017-04" db="EMBL/GenBank/DDBJ databases">
        <authorList>
            <person name="Afonso C.L."/>
            <person name="Miller P.J."/>
            <person name="Scott M.A."/>
            <person name="Spackman E."/>
            <person name="Goraichik I."/>
            <person name="Dimitrov K.M."/>
            <person name="Suarez D.L."/>
            <person name="Swayne D.E."/>
        </authorList>
    </citation>
    <scope>NUCLEOTIDE SEQUENCE [LARGE SCALE GENOMIC DNA]</scope>
    <source>
        <strain evidence="7 8">USBA 355</strain>
    </source>
</reference>
<dbReference type="STRING" id="560819.SAMN05428998_10783"/>
<evidence type="ECO:0000256" key="1">
    <source>
        <dbReference type="ARBA" id="ARBA00004141"/>
    </source>
</evidence>
<dbReference type="InterPro" id="IPR051533">
    <property type="entry name" value="WaaL-like"/>
</dbReference>
<dbReference type="GO" id="GO:0016020">
    <property type="term" value="C:membrane"/>
    <property type="evidence" value="ECO:0007669"/>
    <property type="project" value="UniProtKB-SubCell"/>
</dbReference>
<feature type="transmembrane region" description="Helical" evidence="5">
    <location>
        <begin position="112"/>
        <end position="132"/>
    </location>
</feature>
<feature type="transmembrane region" description="Helical" evidence="5">
    <location>
        <begin position="372"/>
        <end position="391"/>
    </location>
</feature>